<evidence type="ECO:0000313" key="1">
    <source>
        <dbReference type="EMBL" id="URD86032.1"/>
    </source>
</evidence>
<proteinExistence type="predicted"/>
<keyword evidence="2" id="KW-1185">Reference proteome</keyword>
<dbReference type="AlphaFoldDB" id="A0A9E7F040"/>
<dbReference type="EMBL" id="CP097504">
    <property type="protein sequence ID" value="URD86032.1"/>
    <property type="molecule type" value="Genomic_DNA"/>
</dbReference>
<sequence length="114" mass="12301">MAAQTCSTSTSVSLQPKGRSFPVSVKRDVGMLAEKWRSSEAVEQQSFSLSLHSTFADATVCGRRYIVLILKPARAANTFTGVTYSTSAAIRQNNTNTEVARGSLQLSNAWTLSP</sequence>
<gene>
    <name evidence="1" type="ORF">MUK42_33059</name>
</gene>
<accession>A0A9E7F040</accession>
<protein>
    <submittedName>
        <fullName evidence="1">Uncharacterized protein</fullName>
    </submittedName>
</protein>
<dbReference type="Proteomes" id="UP001055439">
    <property type="component" value="Chromosome 2"/>
</dbReference>
<evidence type="ECO:0000313" key="2">
    <source>
        <dbReference type="Proteomes" id="UP001055439"/>
    </source>
</evidence>
<reference evidence="1" key="1">
    <citation type="submission" date="2022-05" db="EMBL/GenBank/DDBJ databases">
        <title>The Musa troglodytarum L. genome provides insights into the mechanism of non-climacteric behaviour and enrichment of carotenoids.</title>
        <authorList>
            <person name="Wang J."/>
        </authorList>
    </citation>
    <scope>NUCLEOTIDE SEQUENCE</scope>
    <source>
        <tissue evidence="1">Leaf</tissue>
    </source>
</reference>
<name>A0A9E7F040_9LILI</name>
<organism evidence="1 2">
    <name type="scientific">Musa troglodytarum</name>
    <name type="common">fe'i banana</name>
    <dbReference type="NCBI Taxonomy" id="320322"/>
    <lineage>
        <taxon>Eukaryota</taxon>
        <taxon>Viridiplantae</taxon>
        <taxon>Streptophyta</taxon>
        <taxon>Embryophyta</taxon>
        <taxon>Tracheophyta</taxon>
        <taxon>Spermatophyta</taxon>
        <taxon>Magnoliopsida</taxon>
        <taxon>Liliopsida</taxon>
        <taxon>Zingiberales</taxon>
        <taxon>Musaceae</taxon>
        <taxon>Musa</taxon>
    </lineage>
</organism>